<dbReference type="AlphaFoldDB" id="A0A364UPH8"/>
<reference evidence="6 7" key="1">
    <citation type="submission" date="2018-08" db="EMBL/GenBank/DDBJ databases">
        <title>A genome reference for cultivated species of the human gut microbiota.</title>
        <authorList>
            <person name="Zou Y."/>
            <person name="Xue W."/>
            <person name="Luo G."/>
        </authorList>
    </citation>
    <scope>NUCLEOTIDE SEQUENCE [LARGE SCALE GENOMIC DNA]</scope>
    <source>
        <strain evidence="6 7">OM08-17AT</strain>
    </source>
</reference>
<dbReference type="EMBL" id="JAANHJ010000001">
    <property type="protein sequence ID" value="MCG6224656.1"/>
    <property type="molecule type" value="Genomic_DNA"/>
</dbReference>
<feature type="domain" description="Zinc-ribbon" evidence="3">
    <location>
        <begin position="3"/>
        <end position="24"/>
    </location>
</feature>
<evidence type="ECO:0000256" key="1">
    <source>
        <dbReference type="SAM" id="MobiDB-lite"/>
    </source>
</evidence>
<dbReference type="Proteomes" id="UP000814367">
    <property type="component" value="Unassembled WGS sequence"/>
</dbReference>
<keyword evidence="2" id="KW-0812">Transmembrane</keyword>
<gene>
    <name evidence="5" type="ORF">D3Z30_09905</name>
    <name evidence="6" type="ORF">DXC19_09775</name>
    <name evidence="4" type="ORF">G8J23_01325</name>
</gene>
<evidence type="ECO:0000313" key="8">
    <source>
        <dbReference type="Proteomes" id="UP000481807"/>
    </source>
</evidence>
<keyword evidence="2" id="KW-1133">Transmembrane helix</keyword>
<proteinExistence type="predicted"/>
<keyword evidence="2" id="KW-0472">Membrane</keyword>
<sequence length="261" mass="29484">MKYCPNCGNEVRPGQAFCNKCGNTLKKEIKQAEPSSQGKQETQATQSKQTYPDRNRYTPQPNKKDKKPIWIIILSIIFILLIGALLYGAYYYYNNVIKDNDSDNQTTETQKKSKDDSQSKESSSSEANSSEKAPTIDVFSSNFDQGYMKSASTEGYKGIYKDMTRKEVEAKFGKSSGKVDGGQTYYEKYGDLAVLYSGDKVDRVGVAPSNVTEDEFLDHYYEPDERKSDELIYDSNKDNDFSVIAHSKKGKITLIENIDQL</sequence>
<dbReference type="EMBL" id="QXWP01000005">
    <property type="protein sequence ID" value="NBH31296.1"/>
    <property type="molecule type" value="Genomic_DNA"/>
</dbReference>
<evidence type="ECO:0000313" key="7">
    <source>
        <dbReference type="Proteomes" id="UP000261016"/>
    </source>
</evidence>
<evidence type="ECO:0000256" key="2">
    <source>
        <dbReference type="SAM" id="Phobius"/>
    </source>
</evidence>
<dbReference type="RefSeq" id="WP_002465379.1">
    <property type="nucleotide sequence ID" value="NZ_CABMFV010000005.1"/>
</dbReference>
<feature type="compositionally biased region" description="Low complexity" evidence="1">
    <location>
        <begin position="120"/>
        <end position="133"/>
    </location>
</feature>
<evidence type="ECO:0000313" key="5">
    <source>
        <dbReference type="EMBL" id="NBH31296.1"/>
    </source>
</evidence>
<dbReference type="InterPro" id="IPR026870">
    <property type="entry name" value="Zinc_ribbon_dom"/>
</dbReference>
<reference evidence="5 8" key="2">
    <citation type="submission" date="2018-08" db="EMBL/GenBank/DDBJ databases">
        <title>Murine metabolic-syndrome-specific gut microbial biobank.</title>
        <authorList>
            <person name="Liu C."/>
        </authorList>
    </citation>
    <scope>NUCLEOTIDE SEQUENCE [LARGE SCALE GENOMIC DNA]</scope>
    <source>
        <strain evidence="5 8">1XD21-27</strain>
    </source>
</reference>
<name>A0A364UPH8_STAWA</name>
<dbReference type="Proteomes" id="UP000481807">
    <property type="component" value="Unassembled WGS sequence"/>
</dbReference>
<dbReference type="EMBL" id="QSTD01000005">
    <property type="protein sequence ID" value="RGM29503.1"/>
    <property type="molecule type" value="Genomic_DNA"/>
</dbReference>
<dbReference type="PANTHER" id="PTHR40038">
    <property type="entry name" value="MEMBRANE-ASSOCIATED PROTEIN TCAA"/>
    <property type="match status" value="1"/>
</dbReference>
<protein>
    <submittedName>
        <fullName evidence="6">Zinc-ribbon domain-containing protein</fullName>
    </submittedName>
</protein>
<feature type="compositionally biased region" description="Polar residues" evidence="1">
    <location>
        <begin position="33"/>
        <end position="50"/>
    </location>
</feature>
<reference evidence="4 9" key="3">
    <citation type="submission" date="2020-03" db="EMBL/GenBank/DDBJ databases">
        <title>Comparative genetics of Staphylococcus warneri persistents from caprine mastitis.</title>
        <authorList>
            <person name="Franca C.A."/>
            <person name="Rosa D.S."/>
            <person name="Silva A."/>
            <person name="Rodrigues D.L.N."/>
            <person name="Santos R.G."/>
            <person name="Castillo R.E.H."/>
            <person name="Moreira M.A.S."/>
            <person name="Lima M.C."/>
            <person name="Gouveia G.V."/>
            <person name="Gouveia J.J.S."/>
            <person name="Souza R.F.S."/>
            <person name="Bertram B."/>
            <person name="Azevedo V."/>
            <person name="Costa M."/>
        </authorList>
    </citation>
    <scope>NUCLEOTIDE SEQUENCE [LARGE SCALE GENOMIC DNA]</scope>
    <source>
        <strain evidence="4 9">Cap 9.2</strain>
    </source>
</reference>
<feature type="transmembrane region" description="Helical" evidence="2">
    <location>
        <begin position="69"/>
        <end position="93"/>
    </location>
</feature>
<feature type="region of interest" description="Disordered" evidence="1">
    <location>
        <begin position="101"/>
        <end position="135"/>
    </location>
</feature>
<feature type="compositionally biased region" description="Basic and acidic residues" evidence="1">
    <location>
        <begin position="109"/>
        <end position="119"/>
    </location>
</feature>
<feature type="region of interest" description="Disordered" evidence="1">
    <location>
        <begin position="30"/>
        <end position="63"/>
    </location>
</feature>
<evidence type="ECO:0000313" key="6">
    <source>
        <dbReference type="EMBL" id="RGM29503.1"/>
    </source>
</evidence>
<evidence type="ECO:0000313" key="9">
    <source>
        <dbReference type="Proteomes" id="UP000814367"/>
    </source>
</evidence>
<dbReference type="Proteomes" id="UP000261016">
    <property type="component" value="Unassembled WGS sequence"/>
</dbReference>
<keyword evidence="9" id="KW-1185">Reference proteome</keyword>
<evidence type="ECO:0000313" key="4">
    <source>
        <dbReference type="EMBL" id="MCG6224656.1"/>
    </source>
</evidence>
<accession>A0A364UPH8</accession>
<dbReference type="PANTHER" id="PTHR40038:SF1">
    <property type="entry name" value="MEMBRANE-ASSOCIATED PROTEIN TCAA"/>
    <property type="match status" value="1"/>
</dbReference>
<evidence type="ECO:0000259" key="3">
    <source>
        <dbReference type="Pfam" id="PF13240"/>
    </source>
</evidence>
<comment type="caution">
    <text evidence="6">The sequence shown here is derived from an EMBL/GenBank/DDBJ whole genome shotgun (WGS) entry which is preliminary data.</text>
</comment>
<dbReference type="Pfam" id="PF13240">
    <property type="entry name" value="Zn_Ribbon_1"/>
    <property type="match status" value="1"/>
</dbReference>
<organism evidence="6 7">
    <name type="scientific">Staphylococcus warneri</name>
    <dbReference type="NCBI Taxonomy" id="1292"/>
    <lineage>
        <taxon>Bacteria</taxon>
        <taxon>Bacillati</taxon>
        <taxon>Bacillota</taxon>
        <taxon>Bacilli</taxon>
        <taxon>Bacillales</taxon>
        <taxon>Staphylococcaceae</taxon>
        <taxon>Staphylococcus</taxon>
    </lineage>
</organism>